<evidence type="ECO:0000313" key="1">
    <source>
        <dbReference type="EMBL" id="MDR6969469.1"/>
    </source>
</evidence>
<accession>A0ABU1TUB0</accession>
<name>A0ABU1TUB0_9FLAO</name>
<evidence type="ECO:0000313" key="2">
    <source>
        <dbReference type="Proteomes" id="UP001255185"/>
    </source>
</evidence>
<keyword evidence="2" id="KW-1185">Reference proteome</keyword>
<dbReference type="EMBL" id="JAVDVI010000021">
    <property type="protein sequence ID" value="MDR6969469.1"/>
    <property type="molecule type" value="Genomic_DNA"/>
</dbReference>
<dbReference type="RefSeq" id="WP_310028572.1">
    <property type="nucleotide sequence ID" value="NZ_JAVDVI010000021.1"/>
</dbReference>
<dbReference type="Proteomes" id="UP001255185">
    <property type="component" value="Unassembled WGS sequence"/>
</dbReference>
<reference evidence="1 2" key="1">
    <citation type="submission" date="2023-07" db="EMBL/GenBank/DDBJ databases">
        <title>Sorghum-associated microbial communities from plants grown in Nebraska, USA.</title>
        <authorList>
            <person name="Schachtman D."/>
        </authorList>
    </citation>
    <scope>NUCLEOTIDE SEQUENCE [LARGE SCALE GENOMIC DNA]</scope>
    <source>
        <strain evidence="1 2">3773</strain>
    </source>
</reference>
<proteinExistence type="predicted"/>
<organism evidence="1 2">
    <name type="scientific">Flavobacterium arsenatis</name>
    <dbReference type="NCBI Taxonomy" id="1484332"/>
    <lineage>
        <taxon>Bacteria</taxon>
        <taxon>Pseudomonadati</taxon>
        <taxon>Bacteroidota</taxon>
        <taxon>Flavobacteriia</taxon>
        <taxon>Flavobacteriales</taxon>
        <taxon>Flavobacteriaceae</taxon>
        <taxon>Flavobacterium</taxon>
    </lineage>
</organism>
<sequence>MRQLTVTIPDDFYNTFIAFFKQMPDVKIDEKDENEVPLWQQEMVLERLKNAKPEDYRSWEEVKKDLDEKWNFNG</sequence>
<protein>
    <submittedName>
        <fullName evidence="1">Phosphopantothenoylcysteine synthetase/decarboxylase</fullName>
    </submittedName>
</protein>
<gene>
    <name evidence="1" type="ORF">J2X31_003500</name>
</gene>
<comment type="caution">
    <text evidence="1">The sequence shown here is derived from an EMBL/GenBank/DDBJ whole genome shotgun (WGS) entry which is preliminary data.</text>
</comment>